<accession>A0A7W4DF34</accession>
<dbReference type="EMBL" id="JACJFN010000006">
    <property type="protein sequence ID" value="MBB1521375.1"/>
    <property type="molecule type" value="Genomic_DNA"/>
</dbReference>
<reference evidence="1 2" key="1">
    <citation type="submission" date="2020-08" db="EMBL/GenBank/DDBJ databases">
        <authorList>
            <person name="Kim C.M."/>
        </authorList>
    </citation>
    <scope>NUCLEOTIDE SEQUENCE [LARGE SCALE GENOMIC DNA]</scope>
    <source>
        <strain evidence="1 2">SR9</strain>
    </source>
</reference>
<evidence type="ECO:0000313" key="1">
    <source>
        <dbReference type="EMBL" id="MBB1521375.1"/>
    </source>
</evidence>
<comment type="caution">
    <text evidence="1">The sequence shown here is derived from an EMBL/GenBank/DDBJ whole genome shotgun (WGS) entry which is preliminary data.</text>
</comment>
<name>A0A7W4DF34_9GAMM</name>
<keyword evidence="2" id="KW-1185">Reference proteome</keyword>
<proteinExistence type="predicted"/>
<dbReference type="AlphaFoldDB" id="A0A7W4DF34"/>
<sequence length="131" mass="15073">MSGWRREFIKLSPQHQSAAQAAAYSGALIQQPLFFILKEAINLGETCNLKKVISYVKWIDQNPAASCNAEIEEDLFIPIAKSRDLRTGLLKSLNKQDFESIKKYFIESWQNEEYRTGRIKDLENEFNSIQG</sequence>
<evidence type="ECO:0000313" key="2">
    <source>
        <dbReference type="Proteomes" id="UP000581189"/>
    </source>
</evidence>
<protein>
    <submittedName>
        <fullName evidence="1">Uncharacterized protein</fullName>
    </submittedName>
</protein>
<gene>
    <name evidence="1" type="ORF">H3H45_19205</name>
</gene>
<dbReference type="Proteomes" id="UP000581189">
    <property type="component" value="Unassembled WGS sequence"/>
</dbReference>
<organism evidence="1 2">
    <name type="scientific">Aquipseudomonas guryensis</name>
    <dbReference type="NCBI Taxonomy" id="2759165"/>
    <lineage>
        <taxon>Bacteria</taxon>
        <taxon>Pseudomonadati</taxon>
        <taxon>Pseudomonadota</taxon>
        <taxon>Gammaproteobacteria</taxon>
        <taxon>Pseudomonadales</taxon>
        <taxon>Pseudomonadaceae</taxon>
        <taxon>Aquipseudomonas</taxon>
    </lineage>
</organism>
<dbReference type="RefSeq" id="WP_182835309.1">
    <property type="nucleotide sequence ID" value="NZ_JACJFN010000006.1"/>
</dbReference>